<protein>
    <submittedName>
        <fullName evidence="5">Redoxin domain-containing protein</fullName>
    </submittedName>
</protein>
<proteinExistence type="predicted"/>
<dbReference type="PANTHER" id="PTHR46388">
    <property type="entry name" value="NHL REPEAT-CONTAINING PROTEIN 2"/>
    <property type="match status" value="1"/>
</dbReference>
<dbReference type="InterPro" id="IPR011042">
    <property type="entry name" value="6-blade_b-propeller_TolB-like"/>
</dbReference>
<comment type="caution">
    <text evidence="5">The sequence shown here is derived from an EMBL/GenBank/DDBJ whole genome shotgun (WGS) entry which is preliminary data.</text>
</comment>
<dbReference type="AlphaFoldDB" id="A0A7C2NW11"/>
<dbReference type="EMBL" id="DSOK01000150">
    <property type="protein sequence ID" value="HEN14790.1"/>
    <property type="molecule type" value="Genomic_DNA"/>
</dbReference>
<dbReference type="CDD" id="cd03012">
    <property type="entry name" value="TlpA_like_DipZ_like"/>
    <property type="match status" value="1"/>
</dbReference>
<gene>
    <name evidence="5" type="ORF">ENQ76_04885</name>
</gene>
<dbReference type="InterPro" id="IPR001258">
    <property type="entry name" value="NHL_repeat"/>
</dbReference>
<accession>A0A7C2NW11</accession>
<dbReference type="Gene3D" id="3.40.30.10">
    <property type="entry name" value="Glutaredoxin"/>
    <property type="match status" value="1"/>
</dbReference>
<dbReference type="InterPro" id="IPR012336">
    <property type="entry name" value="Thioredoxin-like_fold"/>
</dbReference>
<dbReference type="PANTHER" id="PTHR46388:SF2">
    <property type="entry name" value="NHL REPEAT-CONTAINING PROTEIN 2"/>
    <property type="match status" value="1"/>
</dbReference>
<dbReference type="SUPFAM" id="SSF52833">
    <property type="entry name" value="Thioredoxin-like"/>
    <property type="match status" value="1"/>
</dbReference>
<dbReference type="Pfam" id="PF01436">
    <property type="entry name" value="NHL"/>
    <property type="match status" value="3"/>
</dbReference>
<keyword evidence="1" id="KW-0677">Repeat</keyword>
<dbReference type="SUPFAM" id="SSF63825">
    <property type="entry name" value="YWTD domain"/>
    <property type="match status" value="1"/>
</dbReference>
<dbReference type="CDD" id="cd14951">
    <property type="entry name" value="NHL-2_like"/>
    <property type="match status" value="1"/>
</dbReference>
<evidence type="ECO:0000256" key="1">
    <source>
        <dbReference type="ARBA" id="ARBA00022737"/>
    </source>
</evidence>
<sequence>MSLRVLAGLLLGLVLGPLAGAQETPAAADLPPNPFPNRVPAVELDGGIEWLNASGPITLKDLRGKVVLLDFWTFCCINCMHVLPDLKFLEEKYPNELVVIGVHSAKFDNEKETGNIRKAILRYEIAHPVVNDADMVIWRKFAVRAWPTLVLIDPEGFYCGFISGEGNRDLLDQVVARVIAYHRAKGTLDDTAVRFDLERQKQPATPLRFPGKILADAASDRLFISDSNHNRIVVTTLAGQLQAVIGTGAIGAKDGGYDVAEFDHPQGLALIGDSLYVADTENHLIRVVDLAAKQVATLAGTGEQGDRFPRSHRLREVGLNSPWDLLALDGVLYVAMAGPHQIWSHKLGSETIQPYAGSGREDILNGPLNEAALAQPSGMVTDGRFLYVCDSEGSAIRKITTKPDNDLKQPIGSVTTLVGASDLPGGRSLFEFGDIDGEGAAARLQHPLGIALDKGSLYVADSYNHKIKRISIATRDASTFLGTGEAGDAVDPPQFAEPAGLAIANGKLYVADTNNHRVCVVDLGTRKMQVLAIDGLTPPQSGSSTGPEGTTTAAIDVPPQQIAPGAALEFAVDLALPDGYKLNPQASVTYRVTAPKGQTVIAADAVNARDEAETDGTTARFRLPLASPSGKVALQVSVWYTYCRDGQSGLCKLGAATWNVPVEIAATATASAIRLATPPAK</sequence>
<feature type="signal peptide" evidence="3">
    <location>
        <begin position="1"/>
        <end position="21"/>
    </location>
</feature>
<feature type="domain" description="Thioredoxin" evidence="4">
    <location>
        <begin position="24"/>
        <end position="180"/>
    </location>
</feature>
<reference evidence="5" key="1">
    <citation type="journal article" date="2020" name="mSystems">
        <title>Genome- and Community-Level Interaction Insights into Carbon Utilization and Element Cycling Functions of Hydrothermarchaeota in Hydrothermal Sediment.</title>
        <authorList>
            <person name="Zhou Z."/>
            <person name="Liu Y."/>
            <person name="Xu W."/>
            <person name="Pan J."/>
            <person name="Luo Z.H."/>
            <person name="Li M."/>
        </authorList>
    </citation>
    <scope>NUCLEOTIDE SEQUENCE [LARGE SCALE GENOMIC DNA]</scope>
    <source>
        <strain evidence="5">SpSt-339</strain>
    </source>
</reference>
<dbReference type="PROSITE" id="PS51352">
    <property type="entry name" value="THIOREDOXIN_2"/>
    <property type="match status" value="1"/>
</dbReference>
<evidence type="ECO:0000256" key="2">
    <source>
        <dbReference type="PROSITE-ProRule" id="PRU00504"/>
    </source>
</evidence>
<dbReference type="InterPro" id="IPR045302">
    <property type="entry name" value="NHL2_NHL_rpt_dom"/>
</dbReference>
<name>A0A7C2NW11_9PLAN</name>
<evidence type="ECO:0000259" key="4">
    <source>
        <dbReference type="PROSITE" id="PS51352"/>
    </source>
</evidence>
<feature type="repeat" description="NHL" evidence="2">
    <location>
        <begin position="494"/>
        <end position="524"/>
    </location>
</feature>
<dbReference type="InterPro" id="IPR013766">
    <property type="entry name" value="Thioredoxin_domain"/>
</dbReference>
<keyword evidence="3" id="KW-0732">Signal</keyword>
<dbReference type="SUPFAM" id="SSF63829">
    <property type="entry name" value="Calcium-dependent phosphotriesterase"/>
    <property type="match status" value="1"/>
</dbReference>
<evidence type="ECO:0000256" key="3">
    <source>
        <dbReference type="SAM" id="SignalP"/>
    </source>
</evidence>
<evidence type="ECO:0000313" key="5">
    <source>
        <dbReference type="EMBL" id="HEN14790.1"/>
    </source>
</evidence>
<dbReference type="Gene3D" id="2.120.10.30">
    <property type="entry name" value="TolB, C-terminal domain"/>
    <property type="match status" value="3"/>
</dbReference>
<dbReference type="PROSITE" id="PS51125">
    <property type="entry name" value="NHL"/>
    <property type="match status" value="1"/>
</dbReference>
<feature type="chain" id="PRO_5027842646" evidence="3">
    <location>
        <begin position="22"/>
        <end position="681"/>
    </location>
</feature>
<dbReference type="InterPro" id="IPR036249">
    <property type="entry name" value="Thioredoxin-like_sf"/>
</dbReference>
<dbReference type="Pfam" id="PF13905">
    <property type="entry name" value="Thioredoxin_8"/>
    <property type="match status" value="1"/>
</dbReference>
<organism evidence="5">
    <name type="scientific">Schlesneria paludicola</name>
    <dbReference type="NCBI Taxonomy" id="360056"/>
    <lineage>
        <taxon>Bacteria</taxon>
        <taxon>Pseudomonadati</taxon>
        <taxon>Planctomycetota</taxon>
        <taxon>Planctomycetia</taxon>
        <taxon>Planctomycetales</taxon>
        <taxon>Planctomycetaceae</taxon>
        <taxon>Schlesneria</taxon>
    </lineage>
</organism>